<dbReference type="InterPro" id="IPR032675">
    <property type="entry name" value="LRR_dom_sf"/>
</dbReference>
<dbReference type="Proteomes" id="UP001595616">
    <property type="component" value="Unassembled WGS sequence"/>
</dbReference>
<organism evidence="4 5">
    <name type="scientific">Lacihabitans lacunae</name>
    <dbReference type="NCBI Taxonomy" id="1028214"/>
    <lineage>
        <taxon>Bacteria</taxon>
        <taxon>Pseudomonadati</taxon>
        <taxon>Bacteroidota</taxon>
        <taxon>Cytophagia</taxon>
        <taxon>Cytophagales</taxon>
        <taxon>Leadbetterellaceae</taxon>
        <taxon>Lacihabitans</taxon>
    </lineage>
</organism>
<gene>
    <name evidence="4" type="ORF">ACFOOI_04020</name>
</gene>
<keyword evidence="1" id="KW-0433">Leucine-rich repeat</keyword>
<reference evidence="5" key="1">
    <citation type="journal article" date="2019" name="Int. J. Syst. Evol. Microbiol.">
        <title>The Global Catalogue of Microorganisms (GCM) 10K type strain sequencing project: providing services to taxonomists for standard genome sequencing and annotation.</title>
        <authorList>
            <consortium name="The Broad Institute Genomics Platform"/>
            <consortium name="The Broad Institute Genome Sequencing Center for Infectious Disease"/>
            <person name="Wu L."/>
            <person name="Ma J."/>
        </authorList>
    </citation>
    <scope>NUCLEOTIDE SEQUENCE [LARGE SCALE GENOMIC DNA]</scope>
    <source>
        <strain evidence="5">CECT 7956</strain>
    </source>
</reference>
<dbReference type="PANTHER" id="PTHR47566">
    <property type="match status" value="1"/>
</dbReference>
<feature type="chain" id="PRO_5046241383" evidence="3">
    <location>
        <begin position="22"/>
        <end position="401"/>
    </location>
</feature>
<evidence type="ECO:0000313" key="4">
    <source>
        <dbReference type="EMBL" id="MFC3809812.1"/>
    </source>
</evidence>
<dbReference type="EMBL" id="JBHRYQ010000001">
    <property type="protein sequence ID" value="MFC3809812.1"/>
    <property type="molecule type" value="Genomic_DNA"/>
</dbReference>
<evidence type="ECO:0000313" key="5">
    <source>
        <dbReference type="Proteomes" id="UP001595616"/>
    </source>
</evidence>
<keyword evidence="5" id="KW-1185">Reference proteome</keyword>
<dbReference type="PROSITE" id="PS51450">
    <property type="entry name" value="LRR"/>
    <property type="match status" value="1"/>
</dbReference>
<evidence type="ECO:0000256" key="1">
    <source>
        <dbReference type="ARBA" id="ARBA00022614"/>
    </source>
</evidence>
<dbReference type="InterPro" id="IPR001611">
    <property type="entry name" value="Leu-rich_rpt"/>
</dbReference>
<name>A0ABV7YUW2_9BACT</name>
<proteinExistence type="predicted"/>
<dbReference type="RefSeq" id="WP_379835345.1">
    <property type="nucleotide sequence ID" value="NZ_JBHRYQ010000001.1"/>
</dbReference>
<dbReference type="SUPFAM" id="SSF52058">
    <property type="entry name" value="L domain-like"/>
    <property type="match status" value="1"/>
</dbReference>
<evidence type="ECO:0000256" key="2">
    <source>
        <dbReference type="ARBA" id="ARBA00022737"/>
    </source>
</evidence>
<evidence type="ECO:0000256" key="3">
    <source>
        <dbReference type="SAM" id="SignalP"/>
    </source>
</evidence>
<feature type="signal peptide" evidence="3">
    <location>
        <begin position="1"/>
        <end position="21"/>
    </location>
</feature>
<sequence>MRHFFLKAISCILIWAMFSCQIPPDIPPFVITTTVLDNGNSVRVDWPLVNDSRLGTVRYDVFLGNSQLASNITANTFTINNLAFNTTYTGTLVGKASTGDTESMDFTFTTGKEYILIPDAGFEQALITGGQDTEGILNGKMIKADAEAASKIDASGYNISNSSGLQYFINLIEADFSNNKLKTIDFGQNRAIRKLNLGKNELTNLNFSPNTSLVELYVFNNLLNQLNITQCVNLEVLVADNNKLAALDINSLNKLKAIGLSFNSLSNISISAKSQLESLDLSSNPYSTINISTLGNLEDFVCKACQLSTLNTSSNSKLRLLNVSGNKLTSVNLASNLLLKTIDVSNNRLTALSVKPLTSLIYLNTQNNTNLLNICVPNVTTATDNFDWVKDLQTNYISNCN</sequence>
<keyword evidence="2" id="KW-0677">Repeat</keyword>
<dbReference type="PROSITE" id="PS51257">
    <property type="entry name" value="PROKAR_LIPOPROTEIN"/>
    <property type="match status" value="1"/>
</dbReference>
<accession>A0ABV7YUW2</accession>
<dbReference type="InterPro" id="IPR052574">
    <property type="entry name" value="CDIRP"/>
</dbReference>
<keyword evidence="3" id="KW-0732">Signal</keyword>
<protein>
    <submittedName>
        <fullName evidence="4">Leucine-rich repeat domain-containing protein</fullName>
    </submittedName>
</protein>
<dbReference type="Gene3D" id="3.80.10.10">
    <property type="entry name" value="Ribonuclease Inhibitor"/>
    <property type="match status" value="1"/>
</dbReference>
<dbReference type="SUPFAM" id="SSF49265">
    <property type="entry name" value="Fibronectin type III"/>
    <property type="match status" value="1"/>
</dbReference>
<dbReference type="InterPro" id="IPR036116">
    <property type="entry name" value="FN3_sf"/>
</dbReference>
<dbReference type="PANTHER" id="PTHR47566:SF1">
    <property type="entry name" value="PROTEIN NUD1"/>
    <property type="match status" value="1"/>
</dbReference>
<comment type="caution">
    <text evidence="4">The sequence shown here is derived from an EMBL/GenBank/DDBJ whole genome shotgun (WGS) entry which is preliminary data.</text>
</comment>